<accession>M1NF98</accession>
<evidence type="ECO:0000256" key="5">
    <source>
        <dbReference type="ARBA" id="ARBA00023163"/>
    </source>
</evidence>
<keyword evidence="2" id="KW-1277">Toxin-antitoxin system</keyword>
<dbReference type="GO" id="GO:0006355">
    <property type="term" value="P:regulation of DNA-templated transcription"/>
    <property type="evidence" value="ECO:0007669"/>
    <property type="project" value="InterPro"/>
</dbReference>
<keyword evidence="8" id="KW-1185">Reference proteome</keyword>
<keyword evidence="3" id="KW-0805">Transcription regulation</keyword>
<protein>
    <recommendedName>
        <fullName evidence="9">DUF1778 domain-containing protein</fullName>
    </recommendedName>
</protein>
<evidence type="ECO:0000256" key="3">
    <source>
        <dbReference type="ARBA" id="ARBA00023015"/>
    </source>
</evidence>
<organism evidence="7 8">
    <name type="scientific">Desulfocapsa sulfexigens (strain DSM 10523 / SB164P1)</name>
    <dbReference type="NCBI Taxonomy" id="1167006"/>
    <lineage>
        <taxon>Bacteria</taxon>
        <taxon>Pseudomonadati</taxon>
        <taxon>Thermodesulfobacteriota</taxon>
        <taxon>Desulfobulbia</taxon>
        <taxon>Desulfobulbales</taxon>
        <taxon>Desulfocapsaceae</taxon>
        <taxon>Desulfocapsa</taxon>
    </lineage>
</organism>
<sequence>MKPSNTTARRTSVISLRAFPEQRELIGQACAASHKKMTDFILEASCREAEQVLCDRRNFVLDDKAFSDFEKALETPLNENKAIRKLLLSKAPWEK</sequence>
<evidence type="ECO:0000256" key="4">
    <source>
        <dbReference type="ARBA" id="ARBA00023125"/>
    </source>
</evidence>
<dbReference type="eggNOG" id="COG4453">
    <property type="taxonomic scope" value="Bacteria"/>
</dbReference>
<dbReference type="InterPro" id="IPR010985">
    <property type="entry name" value="Ribbon_hlx_hlx"/>
</dbReference>
<dbReference type="InterPro" id="IPR014795">
    <property type="entry name" value="TacA_1-like"/>
</dbReference>
<dbReference type="RefSeq" id="WP_015404040.1">
    <property type="nucleotide sequence ID" value="NC_020304.1"/>
</dbReference>
<dbReference type="PANTHER" id="PTHR35401:SF1">
    <property type="entry name" value="CYTOPLASMIC PROTEIN"/>
    <property type="match status" value="1"/>
</dbReference>
<proteinExistence type="inferred from homology"/>
<dbReference type="OrthoDB" id="5297163at2"/>
<evidence type="ECO:0000313" key="8">
    <source>
        <dbReference type="Proteomes" id="UP000011721"/>
    </source>
</evidence>
<dbReference type="SUPFAM" id="SSF47598">
    <property type="entry name" value="Ribbon-helix-helix"/>
    <property type="match status" value="1"/>
</dbReference>
<keyword evidence="5" id="KW-0804">Transcription</keyword>
<keyword evidence="4" id="KW-0238">DNA-binding</keyword>
<evidence type="ECO:0000256" key="2">
    <source>
        <dbReference type="ARBA" id="ARBA00022649"/>
    </source>
</evidence>
<evidence type="ECO:0000256" key="6">
    <source>
        <dbReference type="ARBA" id="ARBA00049988"/>
    </source>
</evidence>
<dbReference type="STRING" id="1167006.UWK_01791"/>
<evidence type="ECO:0008006" key="9">
    <source>
        <dbReference type="Google" id="ProtNLM"/>
    </source>
</evidence>
<dbReference type="Pfam" id="PF08681">
    <property type="entry name" value="TacA1"/>
    <property type="match status" value="1"/>
</dbReference>
<reference evidence="8" key="1">
    <citation type="journal article" date="2013" name="Stand. Genomic Sci.">
        <title>Complete genome sequence of Desulfocapsa sulfexigens, a marine deltaproteobacterium specialized in disproportionating inorganic sulfur compounds.</title>
        <authorList>
            <person name="Finster K.W."/>
            <person name="Kjeldsen K.U."/>
            <person name="Kube M."/>
            <person name="Reinhardt R."/>
            <person name="Mussmann M."/>
            <person name="Amann R."/>
            <person name="Schreiber L."/>
        </authorList>
    </citation>
    <scope>NUCLEOTIDE SEQUENCE [LARGE SCALE GENOMIC DNA]</scope>
    <source>
        <strain evidence="8">DSM 10523 / SB164P1</strain>
    </source>
</reference>
<dbReference type="AlphaFoldDB" id="M1NF98"/>
<comment type="similarity">
    <text evidence="6">Belongs to the TacA antitoxin family.</text>
</comment>
<dbReference type="Gene3D" id="1.20.5.780">
    <property type="entry name" value="Single helix bin"/>
    <property type="match status" value="1"/>
</dbReference>
<name>M1NF98_DESSD</name>
<dbReference type="PANTHER" id="PTHR35401">
    <property type="entry name" value="COPG FAMILY HELIX-TURN-HELIX PROTEIN-RELATED-RELATED"/>
    <property type="match status" value="1"/>
</dbReference>
<keyword evidence="1" id="KW-0678">Repressor</keyword>
<dbReference type="Proteomes" id="UP000011721">
    <property type="component" value="Chromosome"/>
</dbReference>
<evidence type="ECO:0000313" key="7">
    <source>
        <dbReference type="EMBL" id="AGF78349.1"/>
    </source>
</evidence>
<gene>
    <name evidence="7" type="ordered locus">UWK_01791</name>
</gene>
<dbReference type="GO" id="GO:0003677">
    <property type="term" value="F:DNA binding"/>
    <property type="evidence" value="ECO:0007669"/>
    <property type="project" value="UniProtKB-KW"/>
</dbReference>
<dbReference type="HOGENOM" id="CLU_152494_1_0_7"/>
<dbReference type="KEGG" id="dsf:UWK_01791"/>
<evidence type="ECO:0000256" key="1">
    <source>
        <dbReference type="ARBA" id="ARBA00022491"/>
    </source>
</evidence>
<dbReference type="EMBL" id="CP003985">
    <property type="protein sequence ID" value="AGF78349.1"/>
    <property type="molecule type" value="Genomic_DNA"/>
</dbReference>